<name>A0AAV4U5B6_CAEEX</name>
<accession>A0AAV4U5B6</accession>
<dbReference type="EMBL" id="BPLR01012307">
    <property type="protein sequence ID" value="GIY52925.1"/>
    <property type="molecule type" value="Genomic_DNA"/>
</dbReference>
<dbReference type="Proteomes" id="UP001054945">
    <property type="component" value="Unassembled WGS sequence"/>
</dbReference>
<sequence>MSKIAMWQERPGKFFNDRNQPARVEEVIQNDRRVTLREISLELGLRFGSLQHIISDVLRHFKVCARWVPHALSDEHRANTNHVQSHISSALPF</sequence>
<gene>
    <name evidence="1" type="ORF">CEXT_430041</name>
</gene>
<evidence type="ECO:0000313" key="1">
    <source>
        <dbReference type="EMBL" id="GIY52925.1"/>
    </source>
</evidence>
<protein>
    <submittedName>
        <fullName evidence="1">Uncharacterized protein</fullName>
    </submittedName>
</protein>
<reference evidence="1 2" key="1">
    <citation type="submission" date="2021-06" db="EMBL/GenBank/DDBJ databases">
        <title>Caerostris extrusa draft genome.</title>
        <authorList>
            <person name="Kono N."/>
            <person name="Arakawa K."/>
        </authorList>
    </citation>
    <scope>NUCLEOTIDE SEQUENCE [LARGE SCALE GENOMIC DNA]</scope>
</reference>
<proteinExistence type="predicted"/>
<organism evidence="1 2">
    <name type="scientific">Caerostris extrusa</name>
    <name type="common">Bark spider</name>
    <name type="synonym">Caerostris bankana</name>
    <dbReference type="NCBI Taxonomy" id="172846"/>
    <lineage>
        <taxon>Eukaryota</taxon>
        <taxon>Metazoa</taxon>
        <taxon>Ecdysozoa</taxon>
        <taxon>Arthropoda</taxon>
        <taxon>Chelicerata</taxon>
        <taxon>Arachnida</taxon>
        <taxon>Araneae</taxon>
        <taxon>Araneomorphae</taxon>
        <taxon>Entelegynae</taxon>
        <taxon>Araneoidea</taxon>
        <taxon>Araneidae</taxon>
        <taxon>Caerostris</taxon>
    </lineage>
</organism>
<evidence type="ECO:0000313" key="2">
    <source>
        <dbReference type="Proteomes" id="UP001054945"/>
    </source>
</evidence>
<keyword evidence="2" id="KW-1185">Reference proteome</keyword>
<dbReference type="AlphaFoldDB" id="A0AAV4U5B6"/>
<comment type="caution">
    <text evidence="1">The sequence shown here is derived from an EMBL/GenBank/DDBJ whole genome shotgun (WGS) entry which is preliminary data.</text>
</comment>